<proteinExistence type="predicted"/>
<gene>
    <name evidence="1" type="ORF">ACFO8Q_11745</name>
</gene>
<dbReference type="EMBL" id="JBHSHC010000096">
    <property type="protein sequence ID" value="MFC4768023.1"/>
    <property type="molecule type" value="Genomic_DNA"/>
</dbReference>
<accession>A0ABV9Q2N0</accession>
<evidence type="ECO:0000313" key="1">
    <source>
        <dbReference type="EMBL" id="MFC4768023.1"/>
    </source>
</evidence>
<keyword evidence="2" id="KW-1185">Reference proteome</keyword>
<reference evidence="2" key="1">
    <citation type="journal article" date="2019" name="Int. J. Syst. Evol. Microbiol.">
        <title>The Global Catalogue of Microorganisms (GCM) 10K type strain sequencing project: providing services to taxonomists for standard genome sequencing and annotation.</title>
        <authorList>
            <consortium name="The Broad Institute Genomics Platform"/>
            <consortium name="The Broad Institute Genome Sequencing Center for Infectious Disease"/>
            <person name="Wu L."/>
            <person name="Ma J."/>
        </authorList>
    </citation>
    <scope>NUCLEOTIDE SEQUENCE [LARGE SCALE GENOMIC DNA]</scope>
    <source>
        <strain evidence="2">WYCCWR 12678</strain>
    </source>
</reference>
<comment type="caution">
    <text evidence="1">The sequence shown here is derived from an EMBL/GenBank/DDBJ whole genome shotgun (WGS) entry which is preliminary data.</text>
</comment>
<dbReference type="RefSeq" id="WP_380025945.1">
    <property type="nucleotide sequence ID" value="NZ_JBHSHC010000096.1"/>
</dbReference>
<name>A0ABV9Q2N0_9BACL</name>
<evidence type="ECO:0000313" key="2">
    <source>
        <dbReference type="Proteomes" id="UP001596002"/>
    </source>
</evidence>
<organism evidence="1 2">
    <name type="scientific">Effusibacillus consociatus</name>
    <dbReference type="NCBI Taxonomy" id="1117041"/>
    <lineage>
        <taxon>Bacteria</taxon>
        <taxon>Bacillati</taxon>
        <taxon>Bacillota</taxon>
        <taxon>Bacilli</taxon>
        <taxon>Bacillales</taxon>
        <taxon>Alicyclobacillaceae</taxon>
        <taxon>Effusibacillus</taxon>
    </lineage>
</organism>
<dbReference type="Proteomes" id="UP001596002">
    <property type="component" value="Unassembled WGS sequence"/>
</dbReference>
<sequence length="139" mass="15944">MQLFGWIDFYYGLGKTKEIGGCIEAASIVLTNGISYRNCVITRVDYIGNRIYSFGFMDEDGTVRVANVDQVSLVVNPEHKKIRDANNLFYKKWPCEQKQSRLLRLLEISKEASRSSLEKQVDSILDDLGIDQLQNFSWP</sequence>
<protein>
    <submittedName>
        <fullName evidence="1">Uncharacterized protein</fullName>
    </submittedName>
</protein>